<proteinExistence type="predicted"/>
<comment type="caution">
    <text evidence="1">The sequence shown here is derived from an EMBL/GenBank/DDBJ whole genome shotgun (WGS) entry which is preliminary data.</text>
</comment>
<dbReference type="EMBL" id="CAJEWN010000047">
    <property type="protein sequence ID" value="CAD2151049.1"/>
    <property type="molecule type" value="Genomic_DNA"/>
</dbReference>
<protein>
    <submittedName>
        <fullName evidence="1">Uncharacterized protein</fullName>
    </submittedName>
</protein>
<dbReference type="Proteomes" id="UP000580250">
    <property type="component" value="Unassembled WGS sequence"/>
</dbReference>
<accession>A0A6V7UAW1</accession>
<evidence type="ECO:0000313" key="2">
    <source>
        <dbReference type="Proteomes" id="UP000580250"/>
    </source>
</evidence>
<reference evidence="1 2" key="1">
    <citation type="submission" date="2020-08" db="EMBL/GenBank/DDBJ databases">
        <authorList>
            <person name="Koutsovoulos G."/>
            <person name="Danchin GJ E."/>
        </authorList>
    </citation>
    <scope>NUCLEOTIDE SEQUENCE [LARGE SCALE GENOMIC DNA]</scope>
</reference>
<gene>
    <name evidence="1" type="ORF">MENT_LOCUS10242</name>
</gene>
<evidence type="ECO:0000313" key="1">
    <source>
        <dbReference type="EMBL" id="CAD2151049.1"/>
    </source>
</evidence>
<organism evidence="1 2">
    <name type="scientific">Meloidogyne enterolobii</name>
    <name type="common">Root-knot nematode worm</name>
    <name type="synonym">Meloidogyne mayaguensis</name>
    <dbReference type="NCBI Taxonomy" id="390850"/>
    <lineage>
        <taxon>Eukaryota</taxon>
        <taxon>Metazoa</taxon>
        <taxon>Ecdysozoa</taxon>
        <taxon>Nematoda</taxon>
        <taxon>Chromadorea</taxon>
        <taxon>Rhabditida</taxon>
        <taxon>Tylenchina</taxon>
        <taxon>Tylenchomorpha</taxon>
        <taxon>Tylenchoidea</taxon>
        <taxon>Meloidogynidae</taxon>
        <taxon>Meloidogyninae</taxon>
        <taxon>Meloidogyne</taxon>
    </lineage>
</organism>
<dbReference type="AlphaFoldDB" id="A0A6V7UAW1"/>
<sequence length="78" mass="9031">MLNIKITQFILSDQKTLPNGAVFSQLYYLTSVENVMACVKYIAANRKKFLNSKEWMDFKAKNNDFAISLMELALKTQF</sequence>
<name>A0A6V7UAW1_MELEN</name>